<sequence length="442" mass="49470">MNRLKNTHFSSYGSLLPLNKNKKSNYSIEDTNSNTNDNQRARDRDRNSGVKYQRATSLSHSVGHSRGQKSAEAVPVSMHTRNTRDKQTGERIWYESYTTIDWLEDAKKEQDRLKALVINDSSYKKSWDKIEDWGLAAIVGVGCGIFAGVISQTTEYLSSLKVGYCSGDIFLGKEQCERKLIHKNAHSFFNTFFKNDYAKDNGNTRQVEWRSWESVLEPYGFGYYGGFLMFVVIGAVLGWIAAQIVLRNASERRKPSSPTTTANEDNEQRVGLRYSRDEQTEKVYYGVGSGIPEVKSILSGFVIHEFLGLRVLLVKSTGLIFSVASGIMAGREGPMVHIASCIGNICTRLNRKKYDYNESGKRALGGGQLLFQSCNPAVKLLLCACGGTSAKILRSIPNREDCDVSGILQPQLLVGRTSVFCADWDIWGAVWCNIYICECQNQ</sequence>
<protein>
    <submittedName>
        <fullName evidence="10">H(+)/Cl(-) exchange transporter 5</fullName>
    </submittedName>
</protein>
<dbReference type="Gene3D" id="1.10.3080.10">
    <property type="entry name" value="Clc chloride channel"/>
    <property type="match status" value="1"/>
</dbReference>
<evidence type="ECO:0000256" key="7">
    <source>
        <dbReference type="ARBA" id="ARBA00023214"/>
    </source>
</evidence>
<name>A0A1R1PHF2_ZANCU</name>
<accession>A0A1R1PHF2</accession>
<dbReference type="GO" id="GO:0005794">
    <property type="term" value="C:Golgi apparatus"/>
    <property type="evidence" value="ECO:0007669"/>
    <property type="project" value="TreeGrafter"/>
</dbReference>
<dbReference type="InterPro" id="IPR014743">
    <property type="entry name" value="Cl-channel_core"/>
</dbReference>
<evidence type="ECO:0000256" key="8">
    <source>
        <dbReference type="SAM" id="MobiDB-lite"/>
    </source>
</evidence>
<dbReference type="AlphaFoldDB" id="A0A1R1PHF2"/>
<dbReference type="EMBL" id="LSSK01001214">
    <property type="protein sequence ID" value="OMH80359.1"/>
    <property type="molecule type" value="Genomic_DNA"/>
</dbReference>
<dbReference type="PANTHER" id="PTHR45711">
    <property type="entry name" value="CHLORIDE CHANNEL PROTEIN"/>
    <property type="match status" value="1"/>
</dbReference>
<dbReference type="OrthoDB" id="431497at2759"/>
<dbReference type="GO" id="GO:0005247">
    <property type="term" value="F:voltage-gated chloride channel activity"/>
    <property type="evidence" value="ECO:0007669"/>
    <property type="project" value="TreeGrafter"/>
</dbReference>
<evidence type="ECO:0000313" key="10">
    <source>
        <dbReference type="EMBL" id="OMH80359.1"/>
    </source>
</evidence>
<evidence type="ECO:0000256" key="2">
    <source>
        <dbReference type="ARBA" id="ARBA00022448"/>
    </source>
</evidence>
<dbReference type="PANTHER" id="PTHR45711:SF6">
    <property type="entry name" value="CHLORIDE CHANNEL PROTEIN"/>
    <property type="match status" value="1"/>
</dbReference>
<organism evidence="10 11">
    <name type="scientific">Zancudomyces culisetae</name>
    <name type="common">Gut fungus</name>
    <name type="synonym">Smittium culisetae</name>
    <dbReference type="NCBI Taxonomy" id="1213189"/>
    <lineage>
        <taxon>Eukaryota</taxon>
        <taxon>Fungi</taxon>
        <taxon>Fungi incertae sedis</taxon>
        <taxon>Zoopagomycota</taxon>
        <taxon>Kickxellomycotina</taxon>
        <taxon>Harpellomycetes</taxon>
        <taxon>Harpellales</taxon>
        <taxon>Legeriomycetaceae</taxon>
        <taxon>Zancudomyces</taxon>
    </lineage>
</organism>
<keyword evidence="5" id="KW-0406">Ion transport</keyword>
<feature type="compositionally biased region" description="Basic and acidic residues" evidence="8">
    <location>
        <begin position="39"/>
        <end position="48"/>
    </location>
</feature>
<evidence type="ECO:0000256" key="3">
    <source>
        <dbReference type="ARBA" id="ARBA00022692"/>
    </source>
</evidence>
<keyword evidence="4 9" id="KW-1133">Transmembrane helix</keyword>
<feature type="compositionally biased region" description="Polar residues" evidence="8">
    <location>
        <begin position="24"/>
        <end position="33"/>
    </location>
</feature>
<evidence type="ECO:0000256" key="5">
    <source>
        <dbReference type="ARBA" id="ARBA00023065"/>
    </source>
</evidence>
<keyword evidence="3 9" id="KW-0812">Transmembrane</keyword>
<dbReference type="Proteomes" id="UP000188320">
    <property type="component" value="Unassembled WGS sequence"/>
</dbReference>
<dbReference type="PRINTS" id="PR00762">
    <property type="entry name" value="CLCHANNEL"/>
</dbReference>
<feature type="region of interest" description="Disordered" evidence="8">
    <location>
        <begin position="1"/>
        <end position="82"/>
    </location>
</feature>
<evidence type="ECO:0000256" key="4">
    <source>
        <dbReference type="ARBA" id="ARBA00022989"/>
    </source>
</evidence>
<dbReference type="Pfam" id="PF00654">
    <property type="entry name" value="Voltage_CLC"/>
    <property type="match status" value="1"/>
</dbReference>
<dbReference type="GO" id="GO:0005886">
    <property type="term" value="C:plasma membrane"/>
    <property type="evidence" value="ECO:0007669"/>
    <property type="project" value="TreeGrafter"/>
</dbReference>
<comment type="subcellular location">
    <subcellularLocation>
        <location evidence="1">Membrane</location>
        <topology evidence="1">Multi-pass membrane protein</topology>
    </subcellularLocation>
</comment>
<evidence type="ECO:0000313" key="11">
    <source>
        <dbReference type="Proteomes" id="UP000188320"/>
    </source>
</evidence>
<keyword evidence="6 9" id="KW-0472">Membrane</keyword>
<evidence type="ECO:0000256" key="1">
    <source>
        <dbReference type="ARBA" id="ARBA00004141"/>
    </source>
</evidence>
<keyword evidence="7" id="KW-0868">Chloride</keyword>
<evidence type="ECO:0000256" key="6">
    <source>
        <dbReference type="ARBA" id="ARBA00023136"/>
    </source>
</evidence>
<proteinExistence type="predicted"/>
<comment type="caution">
    <text evidence="10">The sequence shown here is derived from an EMBL/GenBank/DDBJ whole genome shotgun (WGS) entry which is preliminary data.</text>
</comment>
<reference evidence="11" key="1">
    <citation type="submission" date="2017-01" db="EMBL/GenBank/DDBJ databases">
        <authorList>
            <person name="Wang Y."/>
            <person name="White M."/>
            <person name="Kvist S."/>
            <person name="Moncalvo J.-M."/>
        </authorList>
    </citation>
    <scope>NUCLEOTIDE SEQUENCE [LARGE SCALE GENOMIC DNA]</scope>
    <source>
        <strain evidence="11">COL-18-3</strain>
    </source>
</reference>
<dbReference type="InterPro" id="IPR001807">
    <property type="entry name" value="ClC"/>
</dbReference>
<feature type="transmembrane region" description="Helical" evidence="9">
    <location>
        <begin position="221"/>
        <end position="246"/>
    </location>
</feature>
<dbReference type="SUPFAM" id="SSF81340">
    <property type="entry name" value="Clc chloride channel"/>
    <property type="match status" value="1"/>
</dbReference>
<feature type="region of interest" description="Disordered" evidence="8">
    <location>
        <begin position="252"/>
        <end position="272"/>
    </location>
</feature>
<dbReference type="GO" id="GO:0005769">
    <property type="term" value="C:early endosome"/>
    <property type="evidence" value="ECO:0007669"/>
    <property type="project" value="TreeGrafter"/>
</dbReference>
<keyword evidence="11" id="KW-1185">Reference proteome</keyword>
<evidence type="ECO:0000256" key="9">
    <source>
        <dbReference type="SAM" id="Phobius"/>
    </source>
</evidence>
<keyword evidence="2" id="KW-0813">Transport</keyword>
<feature type="transmembrane region" description="Helical" evidence="9">
    <location>
        <begin position="133"/>
        <end position="151"/>
    </location>
</feature>
<gene>
    <name evidence="10" type="ORF">AX774_g6205</name>
</gene>